<name>A0A6P0HMC5_9ACTN</name>
<dbReference type="Proteomes" id="UP000468687">
    <property type="component" value="Unassembled WGS sequence"/>
</dbReference>
<sequence length="124" mass="13682">MLYGSGNGTDDLLVIRGGVIAMVGDDPELVGATEIYRGKNGNIEIVDRIPRWEKYGFCFGRDTGTMQTDFYSGIIGERDQKKKVHVGINEWGDIVVVRDDDGAIPYNKKNGVGPLSGILNRSRY</sequence>
<comment type="caution">
    <text evidence="1">The sequence shown here is derived from an EMBL/GenBank/DDBJ whole genome shotgun (WGS) entry which is preliminary data.</text>
</comment>
<reference evidence="1 2" key="1">
    <citation type="journal article" date="2014" name="Int. J. Syst. Evol. Microbiol.">
        <title>Nocardioides zeae sp. nov., isolated from the stem of Zea mays.</title>
        <authorList>
            <person name="Glaeser S.P."/>
            <person name="McInroy J.A."/>
            <person name="Busse H.J."/>
            <person name="Kampfer P."/>
        </authorList>
    </citation>
    <scope>NUCLEOTIDE SEQUENCE [LARGE SCALE GENOMIC DNA]</scope>
    <source>
        <strain evidence="1 2">JCM 30728</strain>
    </source>
</reference>
<keyword evidence="2" id="KW-1185">Reference proteome</keyword>
<dbReference type="EMBL" id="JAAGXA010000012">
    <property type="protein sequence ID" value="NEN79773.1"/>
    <property type="molecule type" value="Genomic_DNA"/>
</dbReference>
<organism evidence="1 2">
    <name type="scientific">Nocardioides zeae</name>
    <dbReference type="NCBI Taxonomy" id="1457234"/>
    <lineage>
        <taxon>Bacteria</taxon>
        <taxon>Bacillati</taxon>
        <taxon>Actinomycetota</taxon>
        <taxon>Actinomycetes</taxon>
        <taxon>Propionibacteriales</taxon>
        <taxon>Nocardioidaceae</taxon>
        <taxon>Nocardioides</taxon>
    </lineage>
</organism>
<evidence type="ECO:0000313" key="2">
    <source>
        <dbReference type="Proteomes" id="UP000468687"/>
    </source>
</evidence>
<evidence type="ECO:0000313" key="1">
    <source>
        <dbReference type="EMBL" id="NEN79773.1"/>
    </source>
</evidence>
<accession>A0A6P0HMC5</accession>
<protein>
    <submittedName>
        <fullName evidence="1">Uncharacterized protein</fullName>
    </submittedName>
</protein>
<proteinExistence type="predicted"/>
<gene>
    <name evidence="1" type="ORF">G3T38_16000</name>
</gene>
<dbReference type="AlphaFoldDB" id="A0A6P0HMC5"/>
<dbReference type="RefSeq" id="WP_163773326.1">
    <property type="nucleotide sequence ID" value="NZ_JAAGXA010000012.1"/>
</dbReference>